<gene>
    <name evidence="1" type="ORF">MAR_000482</name>
</gene>
<organism evidence="1 2">
    <name type="scientific">Mya arenaria</name>
    <name type="common">Soft-shell clam</name>
    <dbReference type="NCBI Taxonomy" id="6604"/>
    <lineage>
        <taxon>Eukaryota</taxon>
        <taxon>Metazoa</taxon>
        <taxon>Spiralia</taxon>
        <taxon>Lophotrochozoa</taxon>
        <taxon>Mollusca</taxon>
        <taxon>Bivalvia</taxon>
        <taxon>Autobranchia</taxon>
        <taxon>Heteroconchia</taxon>
        <taxon>Euheterodonta</taxon>
        <taxon>Imparidentia</taxon>
        <taxon>Neoheterodontei</taxon>
        <taxon>Myida</taxon>
        <taxon>Myoidea</taxon>
        <taxon>Myidae</taxon>
        <taxon>Mya</taxon>
    </lineage>
</organism>
<dbReference type="Proteomes" id="UP001164746">
    <property type="component" value="Chromosome 11"/>
</dbReference>
<keyword evidence="2" id="KW-1185">Reference proteome</keyword>
<sequence length="66" mass="8011">MKNRKLNTMSSGWKLTLWRMRRLQMCCTANWSLRSKVMMMQFSLATRSLYSSHLNAWGWRNVHCRE</sequence>
<name>A0ABY7FBB0_MYAAR</name>
<dbReference type="EMBL" id="CP111022">
    <property type="protein sequence ID" value="WAR18644.1"/>
    <property type="molecule type" value="Genomic_DNA"/>
</dbReference>
<reference evidence="1" key="1">
    <citation type="submission" date="2022-11" db="EMBL/GenBank/DDBJ databases">
        <title>Centuries of genome instability and evolution in soft-shell clam transmissible cancer (bioRxiv).</title>
        <authorList>
            <person name="Hart S.F.M."/>
            <person name="Yonemitsu M.A."/>
            <person name="Giersch R.M."/>
            <person name="Beal B.F."/>
            <person name="Arriagada G."/>
            <person name="Davis B.W."/>
            <person name="Ostrander E.A."/>
            <person name="Goff S.P."/>
            <person name="Metzger M.J."/>
        </authorList>
    </citation>
    <scope>NUCLEOTIDE SEQUENCE</scope>
    <source>
        <strain evidence="1">MELC-2E11</strain>
        <tissue evidence="1">Siphon/mantle</tissue>
    </source>
</reference>
<protein>
    <submittedName>
        <fullName evidence="1">Uncharacterized protein</fullName>
    </submittedName>
</protein>
<accession>A0ABY7FBB0</accession>
<proteinExistence type="predicted"/>
<evidence type="ECO:0000313" key="2">
    <source>
        <dbReference type="Proteomes" id="UP001164746"/>
    </source>
</evidence>
<evidence type="ECO:0000313" key="1">
    <source>
        <dbReference type="EMBL" id="WAR18644.1"/>
    </source>
</evidence>